<protein>
    <recommendedName>
        <fullName evidence="8">PHD finger protein ALFIN-LIKE</fullName>
    </recommendedName>
</protein>
<keyword evidence="3 7" id="KW-0863">Zinc-finger</keyword>
<evidence type="ECO:0000313" key="12">
    <source>
        <dbReference type="Proteomes" id="UP001417504"/>
    </source>
</evidence>
<dbReference type="GO" id="GO:0008270">
    <property type="term" value="F:zinc ion binding"/>
    <property type="evidence" value="ECO:0007669"/>
    <property type="project" value="UniProtKB-KW"/>
</dbReference>
<dbReference type="InterPro" id="IPR011011">
    <property type="entry name" value="Znf_FYVE_PHD"/>
</dbReference>
<accession>A0AAP0KJ44</accession>
<dbReference type="GO" id="GO:0003712">
    <property type="term" value="F:transcription coregulator activity"/>
    <property type="evidence" value="ECO:0007669"/>
    <property type="project" value="TreeGrafter"/>
</dbReference>
<dbReference type="Pfam" id="PF12165">
    <property type="entry name" value="Alfin"/>
    <property type="match status" value="1"/>
</dbReference>
<dbReference type="InterPro" id="IPR019787">
    <property type="entry name" value="Znf_PHD-finger"/>
</dbReference>
<dbReference type="GO" id="GO:0042393">
    <property type="term" value="F:histone binding"/>
    <property type="evidence" value="ECO:0007669"/>
    <property type="project" value="UniProtKB-UniRule"/>
</dbReference>
<dbReference type="Proteomes" id="UP001417504">
    <property type="component" value="Unassembled WGS sequence"/>
</dbReference>
<evidence type="ECO:0000313" key="11">
    <source>
        <dbReference type="EMBL" id="KAK9153496.1"/>
    </source>
</evidence>
<dbReference type="InterPro" id="IPR001965">
    <property type="entry name" value="Znf_PHD"/>
</dbReference>
<feature type="compositionally biased region" description="Basic and acidic residues" evidence="9">
    <location>
        <begin position="152"/>
        <end position="162"/>
    </location>
</feature>
<feature type="region of interest" description="Disordered" evidence="9">
    <location>
        <begin position="152"/>
        <end position="179"/>
    </location>
</feature>
<name>A0AAP0KJ44_9MAGN</name>
<dbReference type="PANTHER" id="PTHR12321:SF98">
    <property type="entry name" value="PHD FINGER PROTEIN ALFIN-LIKE 5"/>
    <property type="match status" value="1"/>
</dbReference>
<dbReference type="AlphaFoldDB" id="A0AAP0KJ44"/>
<dbReference type="GO" id="GO:0000976">
    <property type="term" value="F:transcription cis-regulatory region binding"/>
    <property type="evidence" value="ECO:0007669"/>
    <property type="project" value="TreeGrafter"/>
</dbReference>
<keyword evidence="6 8" id="KW-0804">Transcription</keyword>
<feature type="domain" description="PHD-type" evidence="10">
    <location>
        <begin position="207"/>
        <end position="258"/>
    </location>
</feature>
<dbReference type="Gene3D" id="3.30.40.10">
    <property type="entry name" value="Zinc/RING finger domain, C3HC4 (zinc finger)"/>
    <property type="match status" value="1"/>
</dbReference>
<evidence type="ECO:0000256" key="4">
    <source>
        <dbReference type="ARBA" id="ARBA00022833"/>
    </source>
</evidence>
<dbReference type="GO" id="GO:0006325">
    <property type="term" value="P:chromatin organization"/>
    <property type="evidence" value="ECO:0007669"/>
    <property type="project" value="UniProtKB-UniRule"/>
</dbReference>
<dbReference type="SUPFAM" id="SSF57903">
    <property type="entry name" value="FYVE/PHD zinc finger"/>
    <property type="match status" value="1"/>
</dbReference>
<organism evidence="11 12">
    <name type="scientific">Stephania japonica</name>
    <dbReference type="NCBI Taxonomy" id="461633"/>
    <lineage>
        <taxon>Eukaryota</taxon>
        <taxon>Viridiplantae</taxon>
        <taxon>Streptophyta</taxon>
        <taxon>Embryophyta</taxon>
        <taxon>Tracheophyta</taxon>
        <taxon>Spermatophyta</taxon>
        <taxon>Magnoliopsida</taxon>
        <taxon>Ranunculales</taxon>
        <taxon>Menispermaceae</taxon>
        <taxon>Menispermoideae</taxon>
        <taxon>Cissampelideae</taxon>
        <taxon>Stephania</taxon>
    </lineage>
</organism>
<dbReference type="InterPro" id="IPR019786">
    <property type="entry name" value="Zinc_finger_PHD-type_CS"/>
</dbReference>
<comment type="similarity">
    <text evidence="1 8">Belongs to the Alfin family.</text>
</comment>
<keyword evidence="4 8" id="KW-0862">Zinc</keyword>
<evidence type="ECO:0000259" key="10">
    <source>
        <dbReference type="PROSITE" id="PS50016"/>
    </source>
</evidence>
<evidence type="ECO:0000256" key="7">
    <source>
        <dbReference type="PROSITE-ProRule" id="PRU00146"/>
    </source>
</evidence>
<dbReference type="InterPro" id="IPR045104">
    <property type="entry name" value="Alfin"/>
</dbReference>
<dbReference type="InterPro" id="IPR021998">
    <property type="entry name" value="Alfin_N"/>
</dbReference>
<keyword evidence="8" id="KW-0539">Nucleus</keyword>
<proteinExistence type="inferred from homology"/>
<dbReference type="EMBL" id="JBBNAE010000001">
    <property type="protein sequence ID" value="KAK9153496.1"/>
    <property type="molecule type" value="Genomic_DNA"/>
</dbReference>
<evidence type="ECO:0000256" key="2">
    <source>
        <dbReference type="ARBA" id="ARBA00022723"/>
    </source>
</evidence>
<evidence type="ECO:0000256" key="6">
    <source>
        <dbReference type="ARBA" id="ARBA00023163"/>
    </source>
</evidence>
<evidence type="ECO:0000256" key="3">
    <source>
        <dbReference type="ARBA" id="ARBA00022771"/>
    </source>
</evidence>
<dbReference type="GO" id="GO:0005634">
    <property type="term" value="C:nucleus"/>
    <property type="evidence" value="ECO:0007669"/>
    <property type="project" value="UniProtKB-SubCell"/>
</dbReference>
<dbReference type="InterPro" id="IPR013083">
    <property type="entry name" value="Znf_RING/FYVE/PHD"/>
</dbReference>
<comment type="function">
    <text evidence="8">Histone-binding component that specifically recognizes H3 tails trimethylated on 'Lys-4' (H3K4me3), which mark transcription start sites of virtually all active genes.</text>
</comment>
<sequence length="259" mass="27960">MGSTRSLSRVYRHVVGICYQRSGFITALTADAKKFVALCDPEKDCLLCVDSDGAWEVTFPPPLPDVPPLDHPEPAPGVNCKLDDTVPLNDWLLQIASQSDSWLQSVSSHLAAQFDTADKDCLLSLVNTLSPVHQAVALSMGIGLDGGNGSKTPDDTTREGVGVHKQCGSSSSEKDNEAVTQNQGIVLDGGNESKIPEKTTGDGEGVHKECGSCSSKKDNESWIMCDTCRKWYHGDCMQISPSMDENKEKYTCPYCSLAE</sequence>
<dbReference type="SMART" id="SM00249">
    <property type="entry name" value="PHD"/>
    <property type="match status" value="1"/>
</dbReference>
<comment type="subunit">
    <text evidence="8">Interacts with H3K4me3 and to a lesser extent with H3K4me2.</text>
</comment>
<evidence type="ECO:0000256" key="9">
    <source>
        <dbReference type="SAM" id="MobiDB-lite"/>
    </source>
</evidence>
<reference evidence="11 12" key="1">
    <citation type="submission" date="2024-01" db="EMBL/GenBank/DDBJ databases">
        <title>Genome assemblies of Stephania.</title>
        <authorList>
            <person name="Yang L."/>
        </authorList>
    </citation>
    <scope>NUCLEOTIDE SEQUENCE [LARGE SCALE GENOMIC DNA]</scope>
    <source>
        <strain evidence="11">QJT</strain>
        <tissue evidence="11">Leaf</tissue>
    </source>
</reference>
<evidence type="ECO:0000256" key="8">
    <source>
        <dbReference type="RuleBase" id="RU369089"/>
    </source>
</evidence>
<comment type="subcellular location">
    <subcellularLocation>
        <location evidence="8">Nucleus</location>
    </subcellularLocation>
</comment>
<dbReference type="Pfam" id="PF00628">
    <property type="entry name" value="PHD"/>
    <property type="match status" value="1"/>
</dbReference>
<keyword evidence="8" id="KW-0156">Chromatin regulator</keyword>
<comment type="caution">
    <text evidence="11">The sequence shown here is derived from an EMBL/GenBank/DDBJ whole genome shotgun (WGS) entry which is preliminary data.</text>
</comment>
<evidence type="ECO:0000256" key="5">
    <source>
        <dbReference type="ARBA" id="ARBA00023015"/>
    </source>
</evidence>
<dbReference type="GO" id="GO:0006355">
    <property type="term" value="P:regulation of DNA-templated transcription"/>
    <property type="evidence" value="ECO:0007669"/>
    <property type="project" value="UniProtKB-UniRule"/>
</dbReference>
<keyword evidence="5 8" id="KW-0805">Transcription regulation</keyword>
<comment type="domain">
    <text evidence="8">The PHD-type zinc finger mediates the binding to H3K4me3.</text>
</comment>
<dbReference type="PROSITE" id="PS01359">
    <property type="entry name" value="ZF_PHD_1"/>
    <property type="match status" value="1"/>
</dbReference>
<dbReference type="PANTHER" id="PTHR12321">
    <property type="entry name" value="CPG BINDING PROTEIN"/>
    <property type="match status" value="1"/>
</dbReference>
<dbReference type="PROSITE" id="PS50016">
    <property type="entry name" value="ZF_PHD_2"/>
    <property type="match status" value="1"/>
</dbReference>
<evidence type="ECO:0000256" key="1">
    <source>
        <dbReference type="ARBA" id="ARBA00010445"/>
    </source>
</evidence>
<gene>
    <name evidence="11" type="ORF">Sjap_000976</name>
</gene>
<keyword evidence="12" id="KW-1185">Reference proteome</keyword>
<keyword evidence="2 8" id="KW-0479">Metal-binding</keyword>